<dbReference type="EMBL" id="PCQE01000062">
    <property type="protein sequence ID" value="PRB93392.1"/>
    <property type="molecule type" value="Genomic_DNA"/>
</dbReference>
<reference evidence="2 3" key="1">
    <citation type="submission" date="2017-09" db="EMBL/GenBank/DDBJ databases">
        <title>Genomic, metabolic, and phenotypic characteristics of bacterial isolates from the natural microbiome of the model nematode Caenorhabditis elegans.</title>
        <authorList>
            <person name="Zimmermann J."/>
            <person name="Obeng N."/>
            <person name="Yang W."/>
            <person name="Obeng O."/>
            <person name="Kissoyan K."/>
            <person name="Pees B."/>
            <person name="Dirksen P."/>
            <person name="Hoppner M."/>
            <person name="Franke A."/>
            <person name="Rosenstiel P."/>
            <person name="Leippe M."/>
            <person name="Dierking K."/>
            <person name="Kaleta C."/>
            <person name="Schulenburg H."/>
        </authorList>
    </citation>
    <scope>NUCLEOTIDE SEQUENCE [LARGE SCALE GENOMIC DNA]</scope>
    <source>
        <strain evidence="2 3">MYb184</strain>
    </source>
</reference>
<sequence length="70" mass="7705">MAEKELRQEISLPAAKQEVGASLLAKHSKKTRPSRMGAFSLATFASKLAPMYGLAPTFNPLFKHWYPVAS</sequence>
<dbReference type="RefSeq" id="WP_219848558.1">
    <property type="nucleotide sequence ID" value="NZ_PCQE01000062.1"/>
</dbReference>
<keyword evidence="1" id="KW-0472">Membrane</keyword>
<accession>A0A2S9D8A1</accession>
<evidence type="ECO:0000256" key="1">
    <source>
        <dbReference type="SAM" id="Phobius"/>
    </source>
</evidence>
<feature type="non-terminal residue" evidence="2">
    <location>
        <position position="70"/>
    </location>
</feature>
<feature type="transmembrane region" description="Helical" evidence="1">
    <location>
        <begin position="36"/>
        <end position="55"/>
    </location>
</feature>
<organism evidence="2 3">
    <name type="scientific">Pseudomonas cedrina</name>
    <dbReference type="NCBI Taxonomy" id="651740"/>
    <lineage>
        <taxon>Bacteria</taxon>
        <taxon>Pseudomonadati</taxon>
        <taxon>Pseudomonadota</taxon>
        <taxon>Gammaproteobacteria</taxon>
        <taxon>Pseudomonadales</taxon>
        <taxon>Pseudomonadaceae</taxon>
        <taxon>Pseudomonas</taxon>
    </lineage>
</organism>
<dbReference type="Proteomes" id="UP000239458">
    <property type="component" value="Unassembled WGS sequence"/>
</dbReference>
<dbReference type="AlphaFoldDB" id="A0A2S9D8A1"/>
<protein>
    <submittedName>
        <fullName evidence="2">Uncharacterized protein</fullName>
    </submittedName>
</protein>
<name>A0A2S9D8A1_PSECE</name>
<gene>
    <name evidence="2" type="ORF">CQ006_24330</name>
</gene>
<comment type="caution">
    <text evidence="2">The sequence shown here is derived from an EMBL/GenBank/DDBJ whole genome shotgun (WGS) entry which is preliminary data.</text>
</comment>
<proteinExistence type="predicted"/>
<evidence type="ECO:0000313" key="2">
    <source>
        <dbReference type="EMBL" id="PRB93392.1"/>
    </source>
</evidence>
<keyword evidence="1" id="KW-1133">Transmembrane helix</keyword>
<keyword evidence="1" id="KW-0812">Transmembrane</keyword>
<evidence type="ECO:0000313" key="3">
    <source>
        <dbReference type="Proteomes" id="UP000239458"/>
    </source>
</evidence>